<evidence type="ECO:0000313" key="3">
    <source>
        <dbReference type="WBParaSite" id="jg9956"/>
    </source>
</evidence>
<proteinExistence type="predicted"/>
<evidence type="ECO:0000313" key="2">
    <source>
        <dbReference type="Proteomes" id="UP000887574"/>
    </source>
</evidence>
<organism evidence="2 3">
    <name type="scientific">Ditylenchus dipsaci</name>
    <dbReference type="NCBI Taxonomy" id="166011"/>
    <lineage>
        <taxon>Eukaryota</taxon>
        <taxon>Metazoa</taxon>
        <taxon>Ecdysozoa</taxon>
        <taxon>Nematoda</taxon>
        <taxon>Chromadorea</taxon>
        <taxon>Rhabditida</taxon>
        <taxon>Tylenchina</taxon>
        <taxon>Tylenchomorpha</taxon>
        <taxon>Sphaerularioidea</taxon>
        <taxon>Anguinidae</taxon>
        <taxon>Anguininae</taxon>
        <taxon>Ditylenchus</taxon>
    </lineage>
</organism>
<accession>A0A915EX46</accession>
<dbReference type="AlphaFoldDB" id="A0A915EX46"/>
<feature type="transmembrane region" description="Helical" evidence="1">
    <location>
        <begin position="45"/>
        <end position="68"/>
    </location>
</feature>
<evidence type="ECO:0000256" key="1">
    <source>
        <dbReference type="SAM" id="Phobius"/>
    </source>
</evidence>
<sequence length="145" mass="16572">MVVFTYSKLAGGVLNTTLGVVLLWKLRQLQSGNVASKTASKFNKICTLFILLEFFLCFLPQLLALAVYEVFSVTVANYIGPYNIIFASIDVFISTFILALNEMLTNVTLSVNPKQRIIQHYLYLKRFYLLNLASKDVEKRNKQEY</sequence>
<keyword evidence="2" id="KW-1185">Reference proteome</keyword>
<keyword evidence="1" id="KW-0472">Membrane</keyword>
<feature type="transmembrane region" description="Helical" evidence="1">
    <location>
        <begin position="6"/>
        <end position="24"/>
    </location>
</feature>
<dbReference type="WBParaSite" id="jg9956">
    <property type="protein sequence ID" value="jg9956"/>
    <property type="gene ID" value="jg9956"/>
</dbReference>
<name>A0A915EX46_9BILA</name>
<protein>
    <submittedName>
        <fullName evidence="3">7TM GPCR serpentine receptor class x (Srx) domain-containing protein</fullName>
    </submittedName>
</protein>
<keyword evidence="1" id="KW-1133">Transmembrane helix</keyword>
<feature type="transmembrane region" description="Helical" evidence="1">
    <location>
        <begin position="80"/>
        <end position="100"/>
    </location>
</feature>
<dbReference type="Proteomes" id="UP000887574">
    <property type="component" value="Unplaced"/>
</dbReference>
<keyword evidence="1" id="KW-0812">Transmembrane</keyword>
<reference evidence="3" key="1">
    <citation type="submission" date="2022-11" db="UniProtKB">
        <authorList>
            <consortium name="WormBaseParasite"/>
        </authorList>
    </citation>
    <scope>IDENTIFICATION</scope>
</reference>